<feature type="non-terminal residue" evidence="2">
    <location>
        <position position="1"/>
    </location>
</feature>
<gene>
    <name evidence="2" type="ORF">MTAB308_157</name>
</gene>
<keyword evidence="2" id="KW-0413">Isomerase</keyword>
<name>A0A2U3N568_9MYCO</name>
<dbReference type="Proteomes" id="UP000241595">
    <property type="component" value="Unassembled WGS sequence"/>
</dbReference>
<dbReference type="AlphaFoldDB" id="A0A2U3N568"/>
<dbReference type="SUPFAM" id="SSF54427">
    <property type="entry name" value="NTF2-like"/>
    <property type="match status" value="1"/>
</dbReference>
<evidence type="ECO:0000313" key="2">
    <source>
        <dbReference type="EMBL" id="SPM26682.1"/>
    </source>
</evidence>
<keyword evidence="3" id="KW-1185">Reference proteome</keyword>
<dbReference type="EMBL" id="FTRV01000008">
    <property type="protein sequence ID" value="SPM26682.1"/>
    <property type="molecule type" value="Genomic_DNA"/>
</dbReference>
<dbReference type="Pfam" id="PF13474">
    <property type="entry name" value="SnoaL_3"/>
    <property type="match status" value="1"/>
</dbReference>
<dbReference type="InterPro" id="IPR037401">
    <property type="entry name" value="SnoaL-like"/>
</dbReference>
<dbReference type="InterPro" id="IPR032710">
    <property type="entry name" value="NTF2-like_dom_sf"/>
</dbReference>
<dbReference type="GO" id="GO:0016853">
    <property type="term" value="F:isomerase activity"/>
    <property type="evidence" value="ECO:0007669"/>
    <property type="project" value="UniProtKB-KW"/>
</dbReference>
<dbReference type="Gene3D" id="3.10.450.50">
    <property type="match status" value="1"/>
</dbReference>
<proteinExistence type="predicted"/>
<evidence type="ECO:0000313" key="3">
    <source>
        <dbReference type="Proteomes" id="UP000241595"/>
    </source>
</evidence>
<organism evidence="2 3">
    <name type="scientific">Mycobacterium terramassiliense</name>
    <dbReference type="NCBI Taxonomy" id="1841859"/>
    <lineage>
        <taxon>Bacteria</taxon>
        <taxon>Bacillati</taxon>
        <taxon>Actinomycetota</taxon>
        <taxon>Actinomycetes</taxon>
        <taxon>Mycobacteriales</taxon>
        <taxon>Mycobacteriaceae</taxon>
        <taxon>Mycobacterium</taxon>
    </lineage>
</organism>
<protein>
    <submittedName>
        <fullName evidence="2">Ketosteroid isomerase homolog</fullName>
    </submittedName>
</protein>
<sequence>VTTQSDPATNEAEIRRLIDELASALRAHDLDAAMSAYATDVVSFDIEPPLRHVGAEAKRKNWERVFAAYECPLGYEVCRLAITVGDDVAFAHSLNRLSGTLKNGARSGGFWVRATMCFRKLDGRWVIAHDQVSVPLDLTTGAALMNLQP</sequence>
<dbReference type="STRING" id="1841859.GCA_900157385_00151"/>
<feature type="domain" description="SnoaL-like" evidence="1">
    <location>
        <begin position="14"/>
        <end position="136"/>
    </location>
</feature>
<reference evidence="2 3" key="1">
    <citation type="submission" date="2017-01" db="EMBL/GenBank/DDBJ databases">
        <authorList>
            <consortium name="Urmite Genomes"/>
        </authorList>
    </citation>
    <scope>NUCLEOTIDE SEQUENCE [LARGE SCALE GENOMIC DNA]</scope>
    <source>
        <strain evidence="2 3">AB308</strain>
    </source>
</reference>
<evidence type="ECO:0000259" key="1">
    <source>
        <dbReference type="Pfam" id="PF13474"/>
    </source>
</evidence>
<accession>A0A2U3N568</accession>